<keyword evidence="7" id="KW-0067">ATP-binding</keyword>
<evidence type="ECO:0000256" key="10">
    <source>
        <dbReference type="SAM" id="Phobius"/>
    </source>
</evidence>
<keyword evidence="10" id="KW-1133">Transmembrane helix</keyword>
<dbReference type="RefSeq" id="WP_359690804.1">
    <property type="nucleotide sequence ID" value="NZ_JBEYXT010000012.1"/>
</dbReference>
<dbReference type="Proteomes" id="UP001551189">
    <property type="component" value="Unassembled WGS sequence"/>
</dbReference>
<evidence type="ECO:0000256" key="6">
    <source>
        <dbReference type="ARBA" id="ARBA00022777"/>
    </source>
</evidence>
<feature type="transmembrane region" description="Helical" evidence="10">
    <location>
        <begin position="216"/>
        <end position="239"/>
    </location>
</feature>
<feature type="domain" description="Signal transduction histidine kinase subgroup 3 dimerisation and phosphoacceptor" evidence="12">
    <location>
        <begin position="424"/>
        <end position="496"/>
    </location>
</feature>
<feature type="compositionally biased region" description="Basic and acidic residues" evidence="9">
    <location>
        <begin position="18"/>
        <end position="27"/>
    </location>
</feature>
<sequence length="619" mass="65388">MPAAGVVPTPVPSWPRGSDSRDPDRPRRPVVPLVLGVAGVLVASTAMVTTWHRAPYPLWLWLPVQSAGASFVVCGAVLRVRRPANGTGRLMMLVGFTWYLGDLQLADSRTLFAIGFCCYHLTYAAIGHLVLALPAGRLYHRHERPVVALLYIASVGTQIVRYAAEYPPQPQQWGDPSAPYSVWSPIGSVTVAALTVLTAALVVRRWSTAGRPVRRAYAPVWLTMLALGGVVVLGAGAAMLRAAPDIQRFALLGYALGLIVTPIALVAGLVRVRMARVRVADLVVRLEESAEPAHVEEAIAEALGDPGLELWFPSGESASEGDGATAPAARYVRADGVAAEADADADADGPARDGSCVTPVVRRGELLALLVHDPALREQRPLVDTVLAAAGLALDNARLLAAQRARLAEVRASRARIVLAADAERRRIQRDLHDGVQHKLLVISMLVDRARVAGARSVGQGPSGSEESDLAAASAHLTEVLHELRALAEGIHPPALAEQGLAAAVEVLAERAPLPVVPDIPDRRLPEHLERTAYFIVTEALSNVYKHAEATEARVRVDDGAGGLLVIEVTDDGTGGADPAGGTGLRGLEDRVGALGGRLRVHSPRGAGTRLVAELPCGS</sequence>
<dbReference type="Pfam" id="PF02518">
    <property type="entry name" value="HATPase_c"/>
    <property type="match status" value="1"/>
</dbReference>
<dbReference type="PANTHER" id="PTHR24421:SF10">
    <property type="entry name" value="NITRATE_NITRITE SENSOR PROTEIN NARQ"/>
    <property type="match status" value="1"/>
</dbReference>
<feature type="transmembrane region" description="Helical" evidence="10">
    <location>
        <begin position="145"/>
        <end position="163"/>
    </location>
</feature>
<feature type="transmembrane region" description="Helical" evidence="10">
    <location>
        <begin position="183"/>
        <end position="204"/>
    </location>
</feature>
<name>A0ABV3ASX5_9ACTN</name>
<dbReference type="CDD" id="cd16917">
    <property type="entry name" value="HATPase_UhpB-NarQ-NarX-like"/>
    <property type="match status" value="1"/>
</dbReference>
<organism evidence="13 14">
    <name type="scientific">Streptomyces neyagawaensis</name>
    <dbReference type="NCBI Taxonomy" id="42238"/>
    <lineage>
        <taxon>Bacteria</taxon>
        <taxon>Bacillati</taxon>
        <taxon>Actinomycetota</taxon>
        <taxon>Actinomycetes</taxon>
        <taxon>Kitasatosporales</taxon>
        <taxon>Streptomycetaceae</taxon>
        <taxon>Streptomyces</taxon>
    </lineage>
</organism>
<evidence type="ECO:0000313" key="14">
    <source>
        <dbReference type="Proteomes" id="UP001551189"/>
    </source>
</evidence>
<feature type="region of interest" description="Disordered" evidence="9">
    <location>
        <begin position="1"/>
        <end position="27"/>
    </location>
</feature>
<keyword evidence="6 13" id="KW-0418">Kinase</keyword>
<proteinExistence type="predicted"/>
<accession>A0ABV3ASX5</accession>
<feature type="transmembrane region" description="Helical" evidence="10">
    <location>
        <begin position="251"/>
        <end position="270"/>
    </location>
</feature>
<evidence type="ECO:0000256" key="2">
    <source>
        <dbReference type="ARBA" id="ARBA00012438"/>
    </source>
</evidence>
<dbReference type="Pfam" id="PF07730">
    <property type="entry name" value="HisKA_3"/>
    <property type="match status" value="1"/>
</dbReference>
<feature type="domain" description="Histidine kinase/HSP90-like ATPase" evidence="11">
    <location>
        <begin position="531"/>
        <end position="616"/>
    </location>
</feature>
<reference evidence="13 14" key="1">
    <citation type="submission" date="2024-06" db="EMBL/GenBank/DDBJ databases">
        <title>The Natural Products Discovery Center: Release of the First 8490 Sequenced Strains for Exploring Actinobacteria Biosynthetic Diversity.</title>
        <authorList>
            <person name="Kalkreuter E."/>
            <person name="Kautsar S.A."/>
            <person name="Yang D."/>
            <person name="Bader C.D."/>
            <person name="Teijaro C.N."/>
            <person name="Fluegel L."/>
            <person name="Davis C.M."/>
            <person name="Simpson J.R."/>
            <person name="Lauterbach L."/>
            <person name="Steele A.D."/>
            <person name="Gui C."/>
            <person name="Meng S."/>
            <person name="Li G."/>
            <person name="Viehrig K."/>
            <person name="Ye F."/>
            <person name="Su P."/>
            <person name="Kiefer A.F."/>
            <person name="Nichols A."/>
            <person name="Cepeda A.J."/>
            <person name="Yan W."/>
            <person name="Fan B."/>
            <person name="Jiang Y."/>
            <person name="Adhikari A."/>
            <person name="Zheng C.-J."/>
            <person name="Schuster L."/>
            <person name="Cowan T.M."/>
            <person name="Smanski M.J."/>
            <person name="Chevrette M.G."/>
            <person name="De Carvalho L.P.S."/>
            <person name="Shen B."/>
        </authorList>
    </citation>
    <scope>NUCLEOTIDE SEQUENCE [LARGE SCALE GENOMIC DNA]</scope>
    <source>
        <strain evidence="13 14">NPDC046851</strain>
    </source>
</reference>
<evidence type="ECO:0000256" key="1">
    <source>
        <dbReference type="ARBA" id="ARBA00000085"/>
    </source>
</evidence>
<comment type="catalytic activity">
    <reaction evidence="1">
        <text>ATP + protein L-histidine = ADP + protein N-phospho-L-histidine.</text>
        <dbReference type="EC" id="2.7.13.3"/>
    </reaction>
</comment>
<keyword evidence="8" id="KW-0902">Two-component regulatory system</keyword>
<dbReference type="GO" id="GO:0016301">
    <property type="term" value="F:kinase activity"/>
    <property type="evidence" value="ECO:0007669"/>
    <property type="project" value="UniProtKB-KW"/>
</dbReference>
<dbReference type="Gene3D" id="1.20.5.1930">
    <property type="match status" value="1"/>
</dbReference>
<dbReference type="InterPro" id="IPR036890">
    <property type="entry name" value="HATPase_C_sf"/>
</dbReference>
<dbReference type="EMBL" id="JBEYXT010000012">
    <property type="protein sequence ID" value="MEU6800279.1"/>
    <property type="molecule type" value="Genomic_DNA"/>
</dbReference>
<dbReference type="InterPro" id="IPR050482">
    <property type="entry name" value="Sensor_HK_TwoCompSys"/>
</dbReference>
<evidence type="ECO:0000256" key="3">
    <source>
        <dbReference type="ARBA" id="ARBA00022553"/>
    </source>
</evidence>
<evidence type="ECO:0000256" key="4">
    <source>
        <dbReference type="ARBA" id="ARBA00022679"/>
    </source>
</evidence>
<keyword evidence="10" id="KW-0472">Membrane</keyword>
<comment type="caution">
    <text evidence="13">The sequence shown here is derived from an EMBL/GenBank/DDBJ whole genome shotgun (WGS) entry which is preliminary data.</text>
</comment>
<protein>
    <recommendedName>
        <fullName evidence="2">histidine kinase</fullName>
        <ecNumber evidence="2">2.7.13.3</ecNumber>
    </recommendedName>
</protein>
<evidence type="ECO:0000313" key="13">
    <source>
        <dbReference type="EMBL" id="MEU6800279.1"/>
    </source>
</evidence>
<dbReference type="InterPro" id="IPR003594">
    <property type="entry name" value="HATPase_dom"/>
</dbReference>
<gene>
    <name evidence="13" type="ORF">ABZ931_04560</name>
</gene>
<evidence type="ECO:0000256" key="5">
    <source>
        <dbReference type="ARBA" id="ARBA00022741"/>
    </source>
</evidence>
<dbReference type="PANTHER" id="PTHR24421">
    <property type="entry name" value="NITRATE/NITRITE SENSOR PROTEIN NARX-RELATED"/>
    <property type="match status" value="1"/>
</dbReference>
<evidence type="ECO:0000256" key="9">
    <source>
        <dbReference type="SAM" id="MobiDB-lite"/>
    </source>
</evidence>
<feature type="transmembrane region" description="Helical" evidence="10">
    <location>
        <begin position="58"/>
        <end position="78"/>
    </location>
</feature>
<dbReference type="Gene3D" id="3.30.565.10">
    <property type="entry name" value="Histidine kinase-like ATPase, C-terminal domain"/>
    <property type="match status" value="1"/>
</dbReference>
<dbReference type="EC" id="2.7.13.3" evidence="2"/>
<evidence type="ECO:0000256" key="8">
    <source>
        <dbReference type="ARBA" id="ARBA00023012"/>
    </source>
</evidence>
<keyword evidence="4" id="KW-0808">Transferase</keyword>
<keyword evidence="14" id="KW-1185">Reference proteome</keyword>
<keyword evidence="10" id="KW-0812">Transmembrane</keyword>
<evidence type="ECO:0000256" key="7">
    <source>
        <dbReference type="ARBA" id="ARBA00022840"/>
    </source>
</evidence>
<dbReference type="SUPFAM" id="SSF55874">
    <property type="entry name" value="ATPase domain of HSP90 chaperone/DNA topoisomerase II/histidine kinase"/>
    <property type="match status" value="1"/>
</dbReference>
<keyword evidence="5" id="KW-0547">Nucleotide-binding</keyword>
<evidence type="ECO:0000259" key="12">
    <source>
        <dbReference type="Pfam" id="PF07730"/>
    </source>
</evidence>
<evidence type="ECO:0000259" key="11">
    <source>
        <dbReference type="Pfam" id="PF02518"/>
    </source>
</evidence>
<feature type="transmembrane region" description="Helical" evidence="10">
    <location>
        <begin position="112"/>
        <end position="133"/>
    </location>
</feature>
<dbReference type="InterPro" id="IPR011712">
    <property type="entry name" value="Sig_transdc_His_kin_sub3_dim/P"/>
</dbReference>
<feature type="transmembrane region" description="Helical" evidence="10">
    <location>
        <begin position="30"/>
        <end position="52"/>
    </location>
</feature>
<keyword evidence="3" id="KW-0597">Phosphoprotein</keyword>